<evidence type="ECO:0000313" key="3">
    <source>
        <dbReference type="Proteomes" id="UP000799440"/>
    </source>
</evidence>
<organism evidence="2 3">
    <name type="scientific">Sporormia fimetaria CBS 119925</name>
    <dbReference type="NCBI Taxonomy" id="1340428"/>
    <lineage>
        <taxon>Eukaryota</taxon>
        <taxon>Fungi</taxon>
        <taxon>Dikarya</taxon>
        <taxon>Ascomycota</taxon>
        <taxon>Pezizomycotina</taxon>
        <taxon>Dothideomycetes</taxon>
        <taxon>Pleosporomycetidae</taxon>
        <taxon>Pleosporales</taxon>
        <taxon>Sporormiaceae</taxon>
        <taxon>Sporormia</taxon>
    </lineage>
</organism>
<feature type="region of interest" description="Disordered" evidence="1">
    <location>
        <begin position="119"/>
        <end position="149"/>
    </location>
</feature>
<keyword evidence="3" id="KW-1185">Reference proteome</keyword>
<evidence type="ECO:0000256" key="1">
    <source>
        <dbReference type="SAM" id="MobiDB-lite"/>
    </source>
</evidence>
<gene>
    <name evidence="2" type="ORF">M011DRAFT_210370</name>
</gene>
<name>A0A6A6UZX8_9PLEO</name>
<accession>A0A6A6UZX8</accession>
<evidence type="ECO:0000313" key="2">
    <source>
        <dbReference type="EMBL" id="KAF2743745.1"/>
    </source>
</evidence>
<feature type="compositionally biased region" description="Basic residues" evidence="1">
    <location>
        <begin position="132"/>
        <end position="149"/>
    </location>
</feature>
<proteinExistence type="predicted"/>
<dbReference type="Proteomes" id="UP000799440">
    <property type="component" value="Unassembled WGS sequence"/>
</dbReference>
<dbReference type="AlphaFoldDB" id="A0A6A6UZX8"/>
<dbReference type="EMBL" id="MU006594">
    <property type="protein sequence ID" value="KAF2743745.1"/>
    <property type="molecule type" value="Genomic_DNA"/>
</dbReference>
<sequence>MRTSFMCSLATQVGLAGHWRSTSTVSVHSRCAPHFDTQFVLRTILKFARRDTHSLRPCQEVCQRFQTVLRRNQRGNASANFPEETMERGHDVFLSFSTSKSPLEVSMISGLVTDRSILRGPETQDGLDHHASPKHGHARHKNYLSRRPY</sequence>
<protein>
    <submittedName>
        <fullName evidence="2">Uncharacterized protein</fullName>
    </submittedName>
</protein>
<reference evidence="2" key="1">
    <citation type="journal article" date="2020" name="Stud. Mycol.">
        <title>101 Dothideomycetes genomes: a test case for predicting lifestyles and emergence of pathogens.</title>
        <authorList>
            <person name="Haridas S."/>
            <person name="Albert R."/>
            <person name="Binder M."/>
            <person name="Bloem J."/>
            <person name="Labutti K."/>
            <person name="Salamov A."/>
            <person name="Andreopoulos B."/>
            <person name="Baker S."/>
            <person name="Barry K."/>
            <person name="Bills G."/>
            <person name="Bluhm B."/>
            <person name="Cannon C."/>
            <person name="Castanera R."/>
            <person name="Culley D."/>
            <person name="Daum C."/>
            <person name="Ezra D."/>
            <person name="Gonzalez J."/>
            <person name="Henrissat B."/>
            <person name="Kuo A."/>
            <person name="Liang C."/>
            <person name="Lipzen A."/>
            <person name="Lutzoni F."/>
            <person name="Magnuson J."/>
            <person name="Mondo S."/>
            <person name="Nolan M."/>
            <person name="Ohm R."/>
            <person name="Pangilinan J."/>
            <person name="Park H.-J."/>
            <person name="Ramirez L."/>
            <person name="Alfaro M."/>
            <person name="Sun H."/>
            <person name="Tritt A."/>
            <person name="Yoshinaga Y."/>
            <person name="Zwiers L.-H."/>
            <person name="Turgeon B."/>
            <person name="Goodwin S."/>
            <person name="Spatafora J."/>
            <person name="Crous P."/>
            <person name="Grigoriev I."/>
        </authorList>
    </citation>
    <scope>NUCLEOTIDE SEQUENCE</scope>
    <source>
        <strain evidence="2">CBS 119925</strain>
    </source>
</reference>